<organism evidence="4 5">
    <name type="scientific">Striga hermonthica</name>
    <name type="common">Purple witchweed</name>
    <name type="synonym">Buchnera hermonthica</name>
    <dbReference type="NCBI Taxonomy" id="68872"/>
    <lineage>
        <taxon>Eukaryota</taxon>
        <taxon>Viridiplantae</taxon>
        <taxon>Streptophyta</taxon>
        <taxon>Embryophyta</taxon>
        <taxon>Tracheophyta</taxon>
        <taxon>Spermatophyta</taxon>
        <taxon>Magnoliopsida</taxon>
        <taxon>eudicotyledons</taxon>
        <taxon>Gunneridae</taxon>
        <taxon>Pentapetalae</taxon>
        <taxon>asterids</taxon>
        <taxon>lamiids</taxon>
        <taxon>Lamiales</taxon>
        <taxon>Orobanchaceae</taxon>
        <taxon>Buchnereae</taxon>
        <taxon>Striga</taxon>
    </lineage>
</organism>
<keyword evidence="5" id="KW-1185">Reference proteome</keyword>
<reference evidence="4" key="1">
    <citation type="submission" date="2019-12" db="EMBL/GenBank/DDBJ databases">
        <authorList>
            <person name="Scholes J."/>
        </authorList>
    </citation>
    <scope>NUCLEOTIDE SEQUENCE</scope>
</reference>
<evidence type="ECO:0000313" key="4">
    <source>
        <dbReference type="EMBL" id="CAA0816778.1"/>
    </source>
</evidence>
<accession>A0A9N7R926</accession>
<evidence type="ECO:0000313" key="5">
    <source>
        <dbReference type="Proteomes" id="UP001153555"/>
    </source>
</evidence>
<dbReference type="GO" id="GO:0003777">
    <property type="term" value="F:microtubule motor activity"/>
    <property type="evidence" value="ECO:0007669"/>
    <property type="project" value="InterPro"/>
</dbReference>
<comment type="caution">
    <text evidence="4">The sequence shown here is derived from an EMBL/GenBank/DDBJ whole genome shotgun (WGS) entry which is preliminary data.</text>
</comment>
<feature type="region of interest" description="Disordered" evidence="2">
    <location>
        <begin position="63"/>
        <end position="87"/>
    </location>
</feature>
<evidence type="ECO:0000256" key="2">
    <source>
        <dbReference type="SAM" id="MobiDB-lite"/>
    </source>
</evidence>
<dbReference type="OrthoDB" id="1717974at2759"/>
<dbReference type="PANTHER" id="PTHR47968">
    <property type="entry name" value="CENTROMERE PROTEIN E"/>
    <property type="match status" value="1"/>
</dbReference>
<evidence type="ECO:0000256" key="1">
    <source>
        <dbReference type="ARBA" id="ARBA00022701"/>
    </source>
</evidence>
<dbReference type="InterPro" id="IPR027640">
    <property type="entry name" value="Kinesin-like_fam"/>
</dbReference>
<dbReference type="GO" id="GO:0005874">
    <property type="term" value="C:microtubule"/>
    <property type="evidence" value="ECO:0007669"/>
    <property type="project" value="UniProtKB-KW"/>
</dbReference>
<dbReference type="AlphaFoldDB" id="A0A9N7R926"/>
<dbReference type="PANTHER" id="PTHR47968:SF18">
    <property type="entry name" value="KINESIN-LIKE PROTEIN KIN-7F"/>
    <property type="match status" value="1"/>
</dbReference>
<keyword evidence="1" id="KW-0493">Microtubule</keyword>
<dbReference type="Proteomes" id="UP001153555">
    <property type="component" value="Unassembled WGS sequence"/>
</dbReference>
<dbReference type="InterPro" id="IPR021881">
    <property type="entry name" value="NACK_C"/>
</dbReference>
<dbReference type="Pfam" id="PF11995">
    <property type="entry name" value="DUF3490"/>
    <property type="match status" value="1"/>
</dbReference>
<feature type="domain" description="NPK1-activating kinesin-like protein C-terminal" evidence="3">
    <location>
        <begin position="283"/>
        <end position="363"/>
    </location>
</feature>
<dbReference type="EMBL" id="CACSLK010014283">
    <property type="protein sequence ID" value="CAA0816778.1"/>
    <property type="molecule type" value="Genomic_DNA"/>
</dbReference>
<protein>
    <submittedName>
        <fullName evidence="4">ATP binding microtubule motor family protein</fullName>
    </submittedName>
</protein>
<gene>
    <name evidence="4" type="ORF">SHERM_16644</name>
</gene>
<proteinExistence type="predicted"/>
<name>A0A9N7R926_STRHE</name>
<sequence length="368" mass="41121">MVCYNLQLEKKNKELKRQPEVAHSRIDDLLRAIESDKTSDKLDESLSVNGSFRCNGKSGILHSENSDDAYSSEAISDPSQEVERPFAEDSDEICKEVVCIENGKSDNNRTFESLRESVIESETNIPISSEFSDGHVMASPGQVSATANNHSYSLLEQKTIDSLSRHQHDAFSPCASSTSGTYFGSLKLSRIRSCRAGLMTVSSDCETAGQSESTPSAVSEEGFTRRSEGIFKRKQWKLPPVMYGANSEKLSVYDSESSDLTSFVDEIKNEISSNGDEDIPTLGSFLACERALRRERETLSKLIYKRYKEEGERHKLYNEWGISLNSKKRRLQLVNLLWTDTENMDHIRKSAAIVAKLIGLLGARSSSR</sequence>
<dbReference type="GO" id="GO:0007018">
    <property type="term" value="P:microtubule-based movement"/>
    <property type="evidence" value="ECO:0007669"/>
    <property type="project" value="InterPro"/>
</dbReference>
<evidence type="ECO:0000259" key="3">
    <source>
        <dbReference type="Pfam" id="PF11995"/>
    </source>
</evidence>